<dbReference type="EMBL" id="JAVDYB010000001">
    <property type="protein sequence ID" value="MDR7275138.1"/>
    <property type="molecule type" value="Genomic_DNA"/>
</dbReference>
<reference evidence="5" key="1">
    <citation type="submission" date="2023-07" db="EMBL/GenBank/DDBJ databases">
        <title>Sequencing the genomes of 1000 actinobacteria strains.</title>
        <authorList>
            <person name="Klenk H.-P."/>
        </authorList>
    </citation>
    <scope>NUCLEOTIDE SEQUENCE</scope>
    <source>
        <strain evidence="5">DSM 44707</strain>
    </source>
</reference>
<evidence type="ECO:0000259" key="4">
    <source>
        <dbReference type="Pfam" id="PF13649"/>
    </source>
</evidence>
<name>A0AAE3YJS6_9ACTN</name>
<dbReference type="PANTHER" id="PTHR43464">
    <property type="entry name" value="METHYLTRANSFERASE"/>
    <property type="match status" value="1"/>
</dbReference>
<organism evidence="5 6">
    <name type="scientific">Catenuloplanes atrovinosus</name>
    <dbReference type="NCBI Taxonomy" id="137266"/>
    <lineage>
        <taxon>Bacteria</taxon>
        <taxon>Bacillati</taxon>
        <taxon>Actinomycetota</taxon>
        <taxon>Actinomycetes</taxon>
        <taxon>Micromonosporales</taxon>
        <taxon>Micromonosporaceae</taxon>
        <taxon>Catenuloplanes</taxon>
    </lineage>
</organism>
<dbReference type="Proteomes" id="UP001183643">
    <property type="component" value="Unassembled WGS sequence"/>
</dbReference>
<dbReference type="AlphaFoldDB" id="A0AAE3YJS6"/>
<keyword evidence="1 5" id="KW-0489">Methyltransferase</keyword>
<dbReference type="InterPro" id="IPR029063">
    <property type="entry name" value="SAM-dependent_MTases_sf"/>
</dbReference>
<dbReference type="InterPro" id="IPR041698">
    <property type="entry name" value="Methyltransf_25"/>
</dbReference>
<evidence type="ECO:0000256" key="2">
    <source>
        <dbReference type="ARBA" id="ARBA00022679"/>
    </source>
</evidence>
<sequence length="244" mass="26445">MPDAIFDHPRLAALYDAFDGDRGDLDHYLAIADELGARRVIDVGCGTGRLAARLADSGRAVLGADPALASLEIARARDGRVRWVHAGAADVPPWDADLATMTGNVAQVFVTDAAWAAALRGVRGALRPGGWLVFETRRPERRDWENWPSGPETRDGVERTLRLTGVSPRLVSFRHTYRFPDGTALTSDSTLRFRTLEEIEGSLTAAGFTLRDVRDAPDRPGLEWVIVAQAAQLPTPTLPISAVG</sequence>
<proteinExistence type="predicted"/>
<evidence type="ECO:0000313" key="5">
    <source>
        <dbReference type="EMBL" id="MDR7275138.1"/>
    </source>
</evidence>
<dbReference type="GO" id="GO:0008168">
    <property type="term" value="F:methyltransferase activity"/>
    <property type="evidence" value="ECO:0007669"/>
    <property type="project" value="UniProtKB-KW"/>
</dbReference>
<dbReference type="RefSeq" id="WP_310365723.1">
    <property type="nucleotide sequence ID" value="NZ_JAVDYB010000001.1"/>
</dbReference>
<dbReference type="Pfam" id="PF13649">
    <property type="entry name" value="Methyltransf_25"/>
    <property type="match status" value="1"/>
</dbReference>
<keyword evidence="6" id="KW-1185">Reference proteome</keyword>
<keyword evidence="3" id="KW-0949">S-adenosyl-L-methionine</keyword>
<gene>
    <name evidence="5" type="ORF">J2S41_001916</name>
</gene>
<evidence type="ECO:0000256" key="3">
    <source>
        <dbReference type="ARBA" id="ARBA00022691"/>
    </source>
</evidence>
<evidence type="ECO:0000256" key="1">
    <source>
        <dbReference type="ARBA" id="ARBA00022603"/>
    </source>
</evidence>
<dbReference type="PANTHER" id="PTHR43464:SF19">
    <property type="entry name" value="UBIQUINONE BIOSYNTHESIS O-METHYLTRANSFERASE, MITOCHONDRIAL"/>
    <property type="match status" value="1"/>
</dbReference>
<dbReference type="CDD" id="cd02440">
    <property type="entry name" value="AdoMet_MTases"/>
    <property type="match status" value="1"/>
</dbReference>
<dbReference type="GO" id="GO:0032259">
    <property type="term" value="P:methylation"/>
    <property type="evidence" value="ECO:0007669"/>
    <property type="project" value="UniProtKB-KW"/>
</dbReference>
<feature type="domain" description="Methyltransferase" evidence="4">
    <location>
        <begin position="40"/>
        <end position="130"/>
    </location>
</feature>
<dbReference type="SUPFAM" id="SSF53335">
    <property type="entry name" value="S-adenosyl-L-methionine-dependent methyltransferases"/>
    <property type="match status" value="1"/>
</dbReference>
<protein>
    <submittedName>
        <fullName evidence="5">SAM-dependent methyltransferase</fullName>
    </submittedName>
</protein>
<keyword evidence="2" id="KW-0808">Transferase</keyword>
<comment type="caution">
    <text evidence="5">The sequence shown here is derived from an EMBL/GenBank/DDBJ whole genome shotgun (WGS) entry which is preliminary data.</text>
</comment>
<evidence type="ECO:0000313" key="6">
    <source>
        <dbReference type="Proteomes" id="UP001183643"/>
    </source>
</evidence>
<accession>A0AAE3YJS6</accession>
<dbReference type="Gene3D" id="3.40.50.150">
    <property type="entry name" value="Vaccinia Virus protein VP39"/>
    <property type="match status" value="1"/>
</dbReference>